<keyword evidence="1" id="KW-0378">Hydrolase</keyword>
<dbReference type="SUPFAM" id="SSF53474">
    <property type="entry name" value="alpha/beta-Hydrolases"/>
    <property type="match status" value="1"/>
</dbReference>
<dbReference type="InterPro" id="IPR029058">
    <property type="entry name" value="AB_hydrolase_fold"/>
</dbReference>
<comment type="caution">
    <text evidence="1">The sequence shown here is derived from an EMBL/GenBank/DDBJ whole genome shotgun (WGS) entry which is preliminary data.</text>
</comment>
<dbReference type="PANTHER" id="PTHR15394:SF3">
    <property type="entry name" value="SERINE HYDROLASE RBBP9"/>
    <property type="match status" value="1"/>
</dbReference>
<dbReference type="InterPro" id="IPR010662">
    <property type="entry name" value="RBBP9/YdeN"/>
</dbReference>
<protein>
    <submittedName>
        <fullName evidence="1">Serine hydrolase family protein</fullName>
    </submittedName>
</protein>
<reference evidence="1 2" key="1">
    <citation type="journal article" date="2020" name="Int. J. Syst. Evol. Microbiol.">
        <title>Novel acetic acid bacteria from cider fermentations: Acetobacter conturbans sp. nov. and Acetobacter fallax sp. nov.</title>
        <authorList>
            <person name="Sombolestani A.S."/>
            <person name="Cleenwerck I."/>
            <person name="Cnockaert M."/>
            <person name="Borremans W."/>
            <person name="Wieme A.D."/>
            <person name="De Vuyst L."/>
            <person name="Vandamme P."/>
        </authorList>
    </citation>
    <scope>NUCLEOTIDE SEQUENCE [LARGE SCALE GENOMIC DNA]</scope>
    <source>
        <strain evidence="1 2">LMG 30640</strain>
    </source>
</reference>
<accession>A0ABX0JVH3</accession>
<dbReference type="Pfam" id="PF06821">
    <property type="entry name" value="Ser_hydrolase"/>
    <property type="match status" value="1"/>
</dbReference>
<organism evidence="1 2">
    <name type="scientific">Acetobacter musti</name>
    <dbReference type="NCBI Taxonomy" id="864732"/>
    <lineage>
        <taxon>Bacteria</taxon>
        <taxon>Pseudomonadati</taxon>
        <taxon>Pseudomonadota</taxon>
        <taxon>Alphaproteobacteria</taxon>
        <taxon>Acetobacterales</taxon>
        <taxon>Acetobacteraceae</taxon>
        <taxon>Acetobacter</taxon>
    </lineage>
</organism>
<evidence type="ECO:0000313" key="1">
    <source>
        <dbReference type="EMBL" id="NHN85867.1"/>
    </source>
</evidence>
<keyword evidence="2" id="KW-1185">Reference proteome</keyword>
<proteinExistence type="predicted"/>
<dbReference type="GO" id="GO:0016787">
    <property type="term" value="F:hydrolase activity"/>
    <property type="evidence" value="ECO:0007669"/>
    <property type="project" value="UniProtKB-KW"/>
</dbReference>
<dbReference type="Proteomes" id="UP000635278">
    <property type="component" value="Unassembled WGS sequence"/>
</dbReference>
<gene>
    <name evidence="1" type="ORF">GOB93_14625</name>
</gene>
<dbReference type="Gene3D" id="3.40.50.1820">
    <property type="entry name" value="alpha/beta hydrolase"/>
    <property type="match status" value="1"/>
</dbReference>
<dbReference type="EMBL" id="WOTB01000021">
    <property type="protein sequence ID" value="NHN85867.1"/>
    <property type="molecule type" value="Genomic_DNA"/>
</dbReference>
<dbReference type="PANTHER" id="PTHR15394">
    <property type="entry name" value="SERINE HYDROLASE RBBP9"/>
    <property type="match status" value="1"/>
</dbReference>
<sequence length="209" mass="23354">MLRRAQFCVCSVWSSFCQEWILAELSSRHYVIVHGYTANPEANWFPWLREQLERAGARVSVPAMPSPHAPVTESWDATLRDLLPRLSDDVVLIGHSLGCITILRYLMSRPPAETAGGYVLVSGFDRRLSTLPELEAFTDIALDYDALRRRAAFRVSVFSDNDAIVDPSVSRDLAKALRTEVMEIPGGGHFLDREGYGSFPELSGLLLTQ</sequence>
<name>A0ABX0JVH3_9PROT</name>
<evidence type="ECO:0000313" key="2">
    <source>
        <dbReference type="Proteomes" id="UP000635278"/>
    </source>
</evidence>